<accession>A0A0D2DJ47</accession>
<dbReference type="AlphaFoldDB" id="A0A0D2DJ47"/>
<dbReference type="Proteomes" id="UP000053342">
    <property type="component" value="Unassembled WGS sequence"/>
</dbReference>
<evidence type="ECO:0000313" key="2">
    <source>
        <dbReference type="Proteomes" id="UP000053342"/>
    </source>
</evidence>
<evidence type="ECO:0000313" key="1">
    <source>
        <dbReference type="EMBL" id="KIW35739.1"/>
    </source>
</evidence>
<dbReference type="SUPFAM" id="SSF143990">
    <property type="entry name" value="YbiA-like"/>
    <property type="match status" value="1"/>
</dbReference>
<dbReference type="Gene3D" id="1.10.357.40">
    <property type="entry name" value="YbiA-like"/>
    <property type="match status" value="1"/>
</dbReference>
<sequence>MDSLWGIGFRANVAKAYITKWGENLLGKVLMKVRDYVREQQSCTPHEFVIMEQDQGLFEWRADVEWKEPMVKTQGRERFDAIDRWLYHPGLLCRIGGGEYVFIDTSNYWTNLASSEAMSRITTLVGILNATVNFDKAMKSFIRYIVKRCNVNVGKTIPTSVCFGTERLEIDMDMESKTLTFNRSRELIRKVTANSELVKGVCIMPVDIDVIPTVYRFPGQNNMIRYLIRVFPDPRALVTVMWHVGNSLVDPVSRPKSLMLCGPGGSGKSHLLQIIFTSLLGCCGILPDGSLTTTARSMPDEVAEVIVGNRMAVCYDVDLERSQLNMSIFKNISGSDYIRVNYNSCKSNCSLVLATNGAVNVKKQPEYHSDAIMRRNVAILMNVAALSIPESESVIPEDSLSRIDFDCACVYTRLTYDAIPLAPMDLLLTLCQSEIDAVLEHVIETSEPIDVFDGVHVTNVIANALGLTPNNVIFKTRLISPLSLFELEGHTLIRGLAPRHK</sequence>
<dbReference type="InterPro" id="IPR027417">
    <property type="entry name" value="P-loop_NTPase"/>
</dbReference>
<dbReference type="EMBL" id="KN847454">
    <property type="protein sequence ID" value="KIW35739.1"/>
    <property type="molecule type" value="Genomic_DNA"/>
</dbReference>
<gene>
    <name evidence="1" type="ORF">PV06_11920</name>
</gene>
<dbReference type="Gene3D" id="3.40.50.300">
    <property type="entry name" value="P-loop containing nucleotide triphosphate hydrolases"/>
    <property type="match status" value="1"/>
</dbReference>
<dbReference type="HOGENOM" id="CLU_594445_0_0_1"/>
<dbReference type="SUPFAM" id="SSF52540">
    <property type="entry name" value="P-loop containing nucleoside triphosphate hydrolases"/>
    <property type="match status" value="1"/>
</dbReference>
<name>A0A0D2DJ47_9EURO</name>
<dbReference type="RefSeq" id="XP_016255955.1">
    <property type="nucleotide sequence ID" value="XM_016413666.1"/>
</dbReference>
<dbReference type="VEuPathDB" id="FungiDB:PV06_11920"/>
<dbReference type="GeneID" id="27363994"/>
<keyword evidence="2" id="KW-1185">Reference proteome</keyword>
<proteinExistence type="predicted"/>
<dbReference type="InterPro" id="IPR037238">
    <property type="entry name" value="YbiA-like_sf"/>
</dbReference>
<organism evidence="1 2">
    <name type="scientific">Exophiala oligosperma</name>
    <dbReference type="NCBI Taxonomy" id="215243"/>
    <lineage>
        <taxon>Eukaryota</taxon>
        <taxon>Fungi</taxon>
        <taxon>Dikarya</taxon>
        <taxon>Ascomycota</taxon>
        <taxon>Pezizomycotina</taxon>
        <taxon>Eurotiomycetes</taxon>
        <taxon>Chaetothyriomycetidae</taxon>
        <taxon>Chaetothyriales</taxon>
        <taxon>Herpotrichiellaceae</taxon>
        <taxon>Exophiala</taxon>
    </lineage>
</organism>
<protein>
    <recommendedName>
        <fullName evidence="3">SF3 helicase domain-containing protein</fullName>
    </recommendedName>
</protein>
<evidence type="ECO:0008006" key="3">
    <source>
        <dbReference type="Google" id="ProtNLM"/>
    </source>
</evidence>
<dbReference type="OrthoDB" id="2159623at2759"/>
<reference evidence="1 2" key="1">
    <citation type="submission" date="2015-01" db="EMBL/GenBank/DDBJ databases">
        <title>The Genome Sequence of Exophiala oligosperma CBS72588.</title>
        <authorList>
            <consortium name="The Broad Institute Genomics Platform"/>
            <person name="Cuomo C."/>
            <person name="de Hoog S."/>
            <person name="Gorbushina A."/>
            <person name="Stielow B."/>
            <person name="Teixiera M."/>
            <person name="Abouelleil A."/>
            <person name="Chapman S.B."/>
            <person name="Priest M."/>
            <person name="Young S.K."/>
            <person name="Wortman J."/>
            <person name="Nusbaum C."/>
            <person name="Birren B."/>
        </authorList>
    </citation>
    <scope>NUCLEOTIDE SEQUENCE [LARGE SCALE GENOMIC DNA]</scope>
    <source>
        <strain evidence="1 2">CBS 72588</strain>
    </source>
</reference>